<dbReference type="AlphaFoldDB" id="A0A0D2F0N5"/>
<proteinExistence type="inferred from homology"/>
<keyword evidence="4" id="KW-0862">Zinc</keyword>
<dbReference type="PANTHER" id="PTHR42940">
    <property type="entry name" value="ALCOHOL DEHYDROGENASE 1-RELATED"/>
    <property type="match status" value="1"/>
</dbReference>
<sequence>MTSQGQDSAVEVVIPSTMKAAVCKEAAATCVVENIPVPKPTGRHLLVKVKAASLCQTDLTVMSGNVGTHWFPLIPGHEAVSVVVQVPEEATPWGFQVGDLVGAPLWCDFCLDCWSCKTDQYEYCVNLKAKGVHAPGYFSEYTTVDAASAVLISRKFGVDTPLQGSDRRLSPIFCAGITVWDGLVQAKLAFTDSVGVIGVGGLGQVATAYLTSLGHKVIAMDVEEKQLTACTEYYPGIETIDISKHPDLPARVKELNGGNLLNAVFVTSGAKAAYDSALPLLAPYGKMIVLGLPLKPVEISAHMMSDNRLSVVGARVPNAASAAKCLEFCQRLSIYPRVHHRNFKLEDLNEMMALMSSGQVDEGRMTVFFD</sequence>
<dbReference type="Proteomes" id="UP000053029">
    <property type="component" value="Unassembled WGS sequence"/>
</dbReference>
<comment type="similarity">
    <text evidence="2">Belongs to the zinc-containing alcohol dehydrogenase family.</text>
</comment>
<feature type="domain" description="Alcohol dehydrogenase-like C-terminal" evidence="6">
    <location>
        <begin position="201"/>
        <end position="328"/>
    </location>
</feature>
<protein>
    <recommendedName>
        <fullName evidence="10">Enoyl reductase (ER) domain-containing protein</fullName>
    </recommendedName>
</protein>
<comment type="cofactor">
    <cofactor evidence="1">
        <name>Zn(2+)</name>
        <dbReference type="ChEBI" id="CHEBI:29105"/>
    </cofactor>
</comment>
<evidence type="ECO:0000313" key="8">
    <source>
        <dbReference type="EMBL" id="KIW80212.1"/>
    </source>
</evidence>
<dbReference type="EMBL" id="KN846972">
    <property type="protein sequence ID" value="KIW80212.1"/>
    <property type="molecule type" value="Genomic_DNA"/>
</dbReference>
<dbReference type="InterPro" id="IPR013154">
    <property type="entry name" value="ADH-like_N"/>
</dbReference>
<keyword evidence="9" id="KW-1185">Reference proteome</keyword>
<dbReference type="Pfam" id="PF08240">
    <property type="entry name" value="ADH_N"/>
    <property type="match status" value="1"/>
</dbReference>
<dbReference type="STRING" id="1442368.A0A0D2F0N5"/>
<dbReference type="Gene3D" id="3.90.180.10">
    <property type="entry name" value="Medium-chain alcohol dehydrogenases, catalytic domain"/>
    <property type="match status" value="1"/>
</dbReference>
<accession>A0A0D2F0N5</accession>
<keyword evidence="3" id="KW-0479">Metal-binding</keyword>
<dbReference type="GO" id="GO:0005737">
    <property type="term" value="C:cytoplasm"/>
    <property type="evidence" value="ECO:0007669"/>
    <property type="project" value="TreeGrafter"/>
</dbReference>
<reference evidence="8 9" key="1">
    <citation type="submission" date="2015-01" db="EMBL/GenBank/DDBJ databases">
        <title>The Genome Sequence of Fonsecaea pedrosoi CBS 271.37.</title>
        <authorList>
            <consortium name="The Broad Institute Genomics Platform"/>
            <person name="Cuomo C."/>
            <person name="de Hoog S."/>
            <person name="Gorbushina A."/>
            <person name="Stielow B."/>
            <person name="Teixiera M."/>
            <person name="Abouelleil A."/>
            <person name="Chapman S.B."/>
            <person name="Priest M."/>
            <person name="Young S.K."/>
            <person name="Wortman J."/>
            <person name="Nusbaum C."/>
            <person name="Birren B."/>
        </authorList>
    </citation>
    <scope>NUCLEOTIDE SEQUENCE [LARGE SCALE GENOMIC DNA]</scope>
    <source>
        <strain evidence="8 9">CBS 271.37</strain>
    </source>
</reference>
<evidence type="ECO:0000313" key="9">
    <source>
        <dbReference type="Proteomes" id="UP000053029"/>
    </source>
</evidence>
<dbReference type="InterPro" id="IPR011032">
    <property type="entry name" value="GroES-like_sf"/>
</dbReference>
<evidence type="ECO:0000256" key="3">
    <source>
        <dbReference type="ARBA" id="ARBA00022723"/>
    </source>
</evidence>
<keyword evidence="5" id="KW-0560">Oxidoreductase</keyword>
<evidence type="ECO:0000259" key="7">
    <source>
        <dbReference type="Pfam" id="PF08240"/>
    </source>
</evidence>
<dbReference type="GeneID" id="25306317"/>
<evidence type="ECO:0000259" key="6">
    <source>
        <dbReference type="Pfam" id="PF00107"/>
    </source>
</evidence>
<evidence type="ECO:0000256" key="2">
    <source>
        <dbReference type="ARBA" id="ARBA00008072"/>
    </source>
</evidence>
<organism evidence="8 9">
    <name type="scientific">Fonsecaea pedrosoi CBS 271.37</name>
    <dbReference type="NCBI Taxonomy" id="1442368"/>
    <lineage>
        <taxon>Eukaryota</taxon>
        <taxon>Fungi</taxon>
        <taxon>Dikarya</taxon>
        <taxon>Ascomycota</taxon>
        <taxon>Pezizomycotina</taxon>
        <taxon>Eurotiomycetes</taxon>
        <taxon>Chaetothyriomycetidae</taxon>
        <taxon>Chaetothyriales</taxon>
        <taxon>Herpotrichiellaceae</taxon>
        <taxon>Fonsecaea</taxon>
    </lineage>
</organism>
<dbReference type="Pfam" id="PF00107">
    <property type="entry name" value="ADH_zinc_N"/>
    <property type="match status" value="1"/>
</dbReference>
<evidence type="ECO:0008006" key="10">
    <source>
        <dbReference type="Google" id="ProtNLM"/>
    </source>
</evidence>
<dbReference type="RefSeq" id="XP_013284020.1">
    <property type="nucleotide sequence ID" value="XM_013428566.1"/>
</dbReference>
<dbReference type="SUPFAM" id="SSF50129">
    <property type="entry name" value="GroES-like"/>
    <property type="match status" value="1"/>
</dbReference>
<dbReference type="SUPFAM" id="SSF51735">
    <property type="entry name" value="NAD(P)-binding Rossmann-fold domains"/>
    <property type="match status" value="1"/>
</dbReference>
<evidence type="ECO:0000256" key="4">
    <source>
        <dbReference type="ARBA" id="ARBA00022833"/>
    </source>
</evidence>
<dbReference type="GO" id="GO:0004022">
    <property type="term" value="F:alcohol dehydrogenase (NAD+) activity"/>
    <property type="evidence" value="ECO:0007669"/>
    <property type="project" value="TreeGrafter"/>
</dbReference>
<evidence type="ECO:0000256" key="1">
    <source>
        <dbReference type="ARBA" id="ARBA00001947"/>
    </source>
</evidence>
<dbReference type="HOGENOM" id="CLU_026673_20_1_1"/>
<feature type="domain" description="Alcohol dehydrogenase-like N-terminal" evidence="7">
    <location>
        <begin position="44"/>
        <end position="152"/>
    </location>
</feature>
<dbReference type="InterPro" id="IPR036291">
    <property type="entry name" value="NAD(P)-bd_dom_sf"/>
</dbReference>
<dbReference type="InterPro" id="IPR013149">
    <property type="entry name" value="ADH-like_C"/>
</dbReference>
<gene>
    <name evidence="8" type="ORF">Z517_06827</name>
</gene>
<dbReference type="VEuPathDB" id="FungiDB:Z517_06827"/>
<dbReference type="GO" id="GO:0046872">
    <property type="term" value="F:metal ion binding"/>
    <property type="evidence" value="ECO:0007669"/>
    <property type="project" value="UniProtKB-KW"/>
</dbReference>
<dbReference type="PANTHER" id="PTHR42940:SF8">
    <property type="entry name" value="VACUOLAR PROTEIN SORTING-ASSOCIATED PROTEIN 11"/>
    <property type="match status" value="1"/>
</dbReference>
<dbReference type="Gene3D" id="3.40.50.720">
    <property type="entry name" value="NAD(P)-binding Rossmann-like Domain"/>
    <property type="match status" value="1"/>
</dbReference>
<name>A0A0D2F0N5_9EURO</name>
<evidence type="ECO:0000256" key="5">
    <source>
        <dbReference type="ARBA" id="ARBA00023002"/>
    </source>
</evidence>